<evidence type="ECO:0000313" key="3">
    <source>
        <dbReference type="Proteomes" id="UP000004407"/>
    </source>
</evidence>
<accession>G6AVY5</accession>
<feature type="chain" id="PRO_5003485062" evidence="1">
    <location>
        <begin position="21"/>
        <end position="59"/>
    </location>
</feature>
<proteinExistence type="predicted"/>
<keyword evidence="1" id="KW-0732">Signal</keyword>
<feature type="non-terminal residue" evidence="2">
    <location>
        <position position="59"/>
    </location>
</feature>
<dbReference type="HOGENOM" id="CLU_2983751_0_0_10"/>
<dbReference type="eggNOG" id="COG0790">
    <property type="taxonomic scope" value="Bacteria"/>
</dbReference>
<evidence type="ECO:0000256" key="1">
    <source>
        <dbReference type="SAM" id="SignalP"/>
    </source>
</evidence>
<reference evidence="2 3" key="1">
    <citation type="submission" date="2011-08" db="EMBL/GenBank/DDBJ databases">
        <authorList>
            <person name="Weinstock G."/>
            <person name="Sodergren E."/>
            <person name="Clifton S."/>
            <person name="Fulton L."/>
            <person name="Fulton B."/>
            <person name="Courtney L."/>
            <person name="Fronick C."/>
            <person name="Harrison M."/>
            <person name="Strong C."/>
            <person name="Farmer C."/>
            <person name="Delahaunty K."/>
            <person name="Markovic C."/>
            <person name="Hall O."/>
            <person name="Minx P."/>
            <person name="Tomlinson C."/>
            <person name="Mitreva M."/>
            <person name="Hou S."/>
            <person name="Chen J."/>
            <person name="Wollam A."/>
            <person name="Pepin K.H."/>
            <person name="Johnson M."/>
            <person name="Bhonagiri V."/>
            <person name="Zhang X."/>
            <person name="Suruliraj S."/>
            <person name="Warren W."/>
            <person name="Chinwalla A."/>
            <person name="Mardis E.R."/>
            <person name="Wilson R.K."/>
        </authorList>
    </citation>
    <scope>NUCLEOTIDE SEQUENCE [LARGE SCALE GENOMIC DNA]</scope>
    <source>
        <strain evidence="2 3">DSM 18206</strain>
    </source>
</reference>
<name>G6AVY5_9BACT</name>
<gene>
    <name evidence="2" type="ORF">HMPREF0673_00781</name>
</gene>
<evidence type="ECO:0000313" key="2">
    <source>
        <dbReference type="EMBL" id="EHJ41420.1"/>
    </source>
</evidence>
<comment type="caution">
    <text evidence="2">The sequence shown here is derived from an EMBL/GenBank/DDBJ whole genome shotgun (WGS) entry which is preliminary data.</text>
</comment>
<dbReference type="EMBL" id="AFZZ01000071">
    <property type="protein sequence ID" value="EHJ41420.1"/>
    <property type="molecule type" value="Genomic_DNA"/>
</dbReference>
<dbReference type="AlphaFoldDB" id="G6AVY5"/>
<sequence length="59" mass="6484">MRKLLLSLFMLFAAISSALAQELTVKSFKLAGSDLTAQTQPRKDLNNRNCAVVKVQFVG</sequence>
<protein>
    <submittedName>
        <fullName evidence="2">Uncharacterized protein</fullName>
    </submittedName>
</protein>
<dbReference type="Proteomes" id="UP000004407">
    <property type="component" value="Unassembled WGS sequence"/>
</dbReference>
<organism evidence="2 3">
    <name type="scientific">Leyella stercorea DSM 18206</name>
    <dbReference type="NCBI Taxonomy" id="1002367"/>
    <lineage>
        <taxon>Bacteria</taxon>
        <taxon>Pseudomonadati</taxon>
        <taxon>Bacteroidota</taxon>
        <taxon>Bacteroidia</taxon>
        <taxon>Bacteroidales</taxon>
        <taxon>Prevotellaceae</taxon>
        <taxon>Leyella</taxon>
    </lineage>
</organism>
<feature type="signal peptide" evidence="1">
    <location>
        <begin position="1"/>
        <end position="20"/>
    </location>
</feature>